<comment type="caution">
    <text evidence="2">The sequence shown here is derived from an EMBL/GenBank/DDBJ whole genome shotgun (WGS) entry which is preliminary data.</text>
</comment>
<reference evidence="2 3" key="1">
    <citation type="journal article" date="2023" name="bioRxiv">
        <title>High-quality genome assemblies of four members of thePodospora anserinaspecies complex.</title>
        <authorList>
            <person name="Ament-Velasquez S.L."/>
            <person name="Vogan A.A."/>
            <person name="Wallerman O."/>
            <person name="Hartmann F."/>
            <person name="Gautier V."/>
            <person name="Silar P."/>
            <person name="Giraud T."/>
            <person name="Johannesson H."/>
        </authorList>
    </citation>
    <scope>NUCLEOTIDE SEQUENCE [LARGE SCALE GENOMIC DNA]</scope>
    <source>
        <strain evidence="2 3">CBS 415.72m</strain>
    </source>
</reference>
<dbReference type="EMBL" id="JAFFHA010000006">
    <property type="protein sequence ID" value="KAK4655095.1"/>
    <property type="molecule type" value="Genomic_DNA"/>
</dbReference>
<feature type="region of interest" description="Disordered" evidence="1">
    <location>
        <begin position="287"/>
        <end position="306"/>
    </location>
</feature>
<proteinExistence type="predicted"/>
<gene>
    <name evidence="2" type="ORF">QC762_404777</name>
</gene>
<protein>
    <submittedName>
        <fullName evidence="2">Uncharacterized protein</fullName>
    </submittedName>
</protein>
<evidence type="ECO:0000256" key="1">
    <source>
        <dbReference type="SAM" id="MobiDB-lite"/>
    </source>
</evidence>
<keyword evidence="3" id="KW-1185">Reference proteome</keyword>
<dbReference type="RefSeq" id="XP_062744070.1">
    <property type="nucleotide sequence ID" value="XM_062889931.1"/>
</dbReference>
<evidence type="ECO:0000313" key="2">
    <source>
        <dbReference type="EMBL" id="KAK4655095.1"/>
    </source>
</evidence>
<feature type="compositionally biased region" description="Polar residues" evidence="1">
    <location>
        <begin position="292"/>
        <end position="306"/>
    </location>
</feature>
<name>A0ABR0GH59_9PEZI</name>
<dbReference type="Proteomes" id="UP001323405">
    <property type="component" value="Unassembled WGS sequence"/>
</dbReference>
<sequence length="306" mass="34690">MSNGDCWAADLTLWCHACQGSHPWFLFSLSQRQESKFRRICIRAQGAVRMCAHKVIRWADLVGHATERGRTSIHLHGILCSSCANSTYTTAAYAPFVFRPLTNGQMQLIDPRPVSVHIGWTYLAFDLNTSVPVSRQYLRGCLLLQNQAASGNRLCSHVTFPDGQLLLPFEHNQCACFDPPESPSQPRETWQPLSHGCLHSRDSMELCCRCRSIKEPHRRGHFVPYEKDWSAIFTSQTKMSCHSYQCSECDAQYCWIQEGDSGRIHLKCLRRIFTPLEQRLAPTSRALGNGSEVWTQTPGGSRQTMN</sequence>
<organism evidence="2 3">
    <name type="scientific">Podospora pseudocomata</name>
    <dbReference type="NCBI Taxonomy" id="2093779"/>
    <lineage>
        <taxon>Eukaryota</taxon>
        <taxon>Fungi</taxon>
        <taxon>Dikarya</taxon>
        <taxon>Ascomycota</taxon>
        <taxon>Pezizomycotina</taxon>
        <taxon>Sordariomycetes</taxon>
        <taxon>Sordariomycetidae</taxon>
        <taxon>Sordariales</taxon>
        <taxon>Podosporaceae</taxon>
        <taxon>Podospora</taxon>
    </lineage>
</organism>
<dbReference type="GeneID" id="87909838"/>
<accession>A0ABR0GH59</accession>
<evidence type="ECO:0000313" key="3">
    <source>
        <dbReference type="Proteomes" id="UP001323405"/>
    </source>
</evidence>